<feature type="region of interest" description="Disordered" evidence="4">
    <location>
        <begin position="1"/>
        <end position="49"/>
    </location>
</feature>
<name>A0ABY2FIZ0_9ACTN</name>
<sequence>MPTLAPDPDPKQPTAPVRPTEPLQPLDPKQPADPLQTADPLRPTDADPHRHREMAESFGADAALYDRARPSYPTALIDALVAAALGRDFLDVGCGTGILSRQLQAAGCRVLGVDVDERMAAYARSTGVDAEVAPFETWDAAGRTFDALVAGMTWHWIDPAVGAAKAADVLRPGGTFAVFWYVLQPPSDLGAAFAAVQRDVLPKNPAAARAAASPLGAYEHFLDRTADNLTDAFTDISRATFPWSRTYTRDEWLDQLRTSGIAKPLADAGKLDAVLEGTGAAIDAAGGTFTLDSIAVTLTATRT</sequence>
<evidence type="ECO:0000256" key="4">
    <source>
        <dbReference type="SAM" id="MobiDB-lite"/>
    </source>
</evidence>
<proteinExistence type="inferred from homology"/>
<dbReference type="InterPro" id="IPR013216">
    <property type="entry name" value="Methyltransf_11"/>
</dbReference>
<dbReference type="InterPro" id="IPR051052">
    <property type="entry name" value="Diverse_substrate_MTase"/>
</dbReference>
<protein>
    <submittedName>
        <fullName evidence="6">Methyltransferase family protein</fullName>
    </submittedName>
</protein>
<evidence type="ECO:0000313" key="7">
    <source>
        <dbReference type="Proteomes" id="UP000295060"/>
    </source>
</evidence>
<evidence type="ECO:0000256" key="1">
    <source>
        <dbReference type="ARBA" id="ARBA00008361"/>
    </source>
</evidence>
<reference evidence="6 7" key="1">
    <citation type="submission" date="2019-03" db="EMBL/GenBank/DDBJ databases">
        <title>Genomic Encyclopedia of Type Strains, Phase III (KMG-III): the genomes of soil and plant-associated and newly described type strains.</title>
        <authorList>
            <person name="Whitman W."/>
        </authorList>
    </citation>
    <scope>NUCLEOTIDE SEQUENCE [LARGE SCALE GENOMIC DNA]</scope>
    <source>
        <strain evidence="6 7">VKMAc-2574</strain>
    </source>
</reference>
<dbReference type="InterPro" id="IPR029063">
    <property type="entry name" value="SAM-dependent_MTases_sf"/>
</dbReference>
<feature type="domain" description="Methyltransferase type 11" evidence="5">
    <location>
        <begin position="90"/>
        <end position="177"/>
    </location>
</feature>
<dbReference type="Gene3D" id="3.40.50.150">
    <property type="entry name" value="Vaccinia Virus protein VP39"/>
    <property type="match status" value="1"/>
</dbReference>
<dbReference type="Proteomes" id="UP000295060">
    <property type="component" value="Unassembled WGS sequence"/>
</dbReference>
<evidence type="ECO:0000313" key="6">
    <source>
        <dbReference type="EMBL" id="TDW93080.1"/>
    </source>
</evidence>
<keyword evidence="3" id="KW-0808">Transferase</keyword>
<dbReference type="RefSeq" id="WP_238175027.1">
    <property type="nucleotide sequence ID" value="NZ_SODU01000001.1"/>
</dbReference>
<dbReference type="PANTHER" id="PTHR44942">
    <property type="entry name" value="METHYLTRANSF_11 DOMAIN-CONTAINING PROTEIN"/>
    <property type="match status" value="1"/>
</dbReference>
<evidence type="ECO:0000256" key="3">
    <source>
        <dbReference type="ARBA" id="ARBA00022679"/>
    </source>
</evidence>
<evidence type="ECO:0000256" key="2">
    <source>
        <dbReference type="ARBA" id="ARBA00022603"/>
    </source>
</evidence>
<evidence type="ECO:0000259" key="5">
    <source>
        <dbReference type="Pfam" id="PF08241"/>
    </source>
</evidence>
<dbReference type="Pfam" id="PF08241">
    <property type="entry name" value="Methyltransf_11"/>
    <property type="match status" value="1"/>
</dbReference>
<comment type="similarity">
    <text evidence="1">Belongs to the methyltransferase superfamily.</text>
</comment>
<keyword evidence="7" id="KW-1185">Reference proteome</keyword>
<comment type="caution">
    <text evidence="6">The sequence shown here is derived from an EMBL/GenBank/DDBJ whole genome shotgun (WGS) entry which is preliminary data.</text>
</comment>
<dbReference type="CDD" id="cd02440">
    <property type="entry name" value="AdoMet_MTases"/>
    <property type="match status" value="1"/>
</dbReference>
<dbReference type="GO" id="GO:0032259">
    <property type="term" value="P:methylation"/>
    <property type="evidence" value="ECO:0007669"/>
    <property type="project" value="UniProtKB-KW"/>
</dbReference>
<dbReference type="PANTHER" id="PTHR44942:SF4">
    <property type="entry name" value="METHYLTRANSFERASE TYPE 11 DOMAIN-CONTAINING PROTEIN"/>
    <property type="match status" value="1"/>
</dbReference>
<dbReference type="EMBL" id="SODU01000001">
    <property type="protein sequence ID" value="TDW93080.1"/>
    <property type="molecule type" value="Genomic_DNA"/>
</dbReference>
<dbReference type="GO" id="GO:0008168">
    <property type="term" value="F:methyltransferase activity"/>
    <property type="evidence" value="ECO:0007669"/>
    <property type="project" value="UniProtKB-KW"/>
</dbReference>
<feature type="compositionally biased region" description="Pro residues" evidence="4">
    <location>
        <begin position="1"/>
        <end position="13"/>
    </location>
</feature>
<keyword evidence="2 6" id="KW-0489">Methyltransferase</keyword>
<organism evidence="6 7">
    <name type="scientific">Kribbella pratensis</name>
    <dbReference type="NCBI Taxonomy" id="2512112"/>
    <lineage>
        <taxon>Bacteria</taxon>
        <taxon>Bacillati</taxon>
        <taxon>Actinomycetota</taxon>
        <taxon>Actinomycetes</taxon>
        <taxon>Propionibacteriales</taxon>
        <taxon>Kribbellaceae</taxon>
        <taxon>Kribbella</taxon>
    </lineage>
</organism>
<dbReference type="SUPFAM" id="SSF53335">
    <property type="entry name" value="S-adenosyl-L-methionine-dependent methyltransferases"/>
    <property type="match status" value="1"/>
</dbReference>
<gene>
    <name evidence="6" type="ORF">EV137_0351</name>
</gene>
<accession>A0ABY2FIZ0</accession>